<organism evidence="1 2">
    <name type="scientific">Aspergillus leporis</name>
    <dbReference type="NCBI Taxonomy" id="41062"/>
    <lineage>
        <taxon>Eukaryota</taxon>
        <taxon>Fungi</taxon>
        <taxon>Dikarya</taxon>
        <taxon>Ascomycota</taxon>
        <taxon>Pezizomycotina</taxon>
        <taxon>Eurotiomycetes</taxon>
        <taxon>Eurotiomycetidae</taxon>
        <taxon>Eurotiales</taxon>
        <taxon>Aspergillaceae</taxon>
        <taxon>Aspergillus</taxon>
        <taxon>Aspergillus subgen. Circumdati</taxon>
    </lineage>
</organism>
<evidence type="ECO:0000313" key="2">
    <source>
        <dbReference type="Proteomes" id="UP000326565"/>
    </source>
</evidence>
<gene>
    <name evidence="1" type="ORF">BDV29DRAFT_190626</name>
</gene>
<dbReference type="EMBL" id="ML732202">
    <property type="protein sequence ID" value="KAB8074942.1"/>
    <property type="molecule type" value="Genomic_DNA"/>
</dbReference>
<protein>
    <submittedName>
        <fullName evidence="1">Uncharacterized protein</fullName>
    </submittedName>
</protein>
<name>A0A5N5X6K0_9EURO</name>
<proteinExistence type="predicted"/>
<reference evidence="1 2" key="1">
    <citation type="submission" date="2019-04" db="EMBL/GenBank/DDBJ databases">
        <title>Friends and foes A comparative genomics study of 23 Aspergillus species from section Flavi.</title>
        <authorList>
            <consortium name="DOE Joint Genome Institute"/>
            <person name="Kjaerbolling I."/>
            <person name="Vesth T."/>
            <person name="Frisvad J.C."/>
            <person name="Nybo J.L."/>
            <person name="Theobald S."/>
            <person name="Kildgaard S."/>
            <person name="Isbrandt T."/>
            <person name="Kuo A."/>
            <person name="Sato A."/>
            <person name="Lyhne E.K."/>
            <person name="Kogle M.E."/>
            <person name="Wiebenga A."/>
            <person name="Kun R.S."/>
            <person name="Lubbers R.J."/>
            <person name="Makela M.R."/>
            <person name="Barry K."/>
            <person name="Chovatia M."/>
            <person name="Clum A."/>
            <person name="Daum C."/>
            <person name="Haridas S."/>
            <person name="He G."/>
            <person name="LaButti K."/>
            <person name="Lipzen A."/>
            <person name="Mondo S."/>
            <person name="Riley R."/>
            <person name="Salamov A."/>
            <person name="Simmons B.A."/>
            <person name="Magnuson J.K."/>
            <person name="Henrissat B."/>
            <person name="Mortensen U.H."/>
            <person name="Larsen T.O."/>
            <person name="Devries R.P."/>
            <person name="Grigoriev I.V."/>
            <person name="Machida M."/>
            <person name="Baker S.E."/>
            <person name="Andersen M.R."/>
        </authorList>
    </citation>
    <scope>NUCLEOTIDE SEQUENCE [LARGE SCALE GENOMIC DNA]</scope>
    <source>
        <strain evidence="1 2">CBS 151.66</strain>
    </source>
</reference>
<keyword evidence="2" id="KW-1185">Reference proteome</keyword>
<evidence type="ECO:0000313" key="1">
    <source>
        <dbReference type="EMBL" id="KAB8074942.1"/>
    </source>
</evidence>
<dbReference type="Proteomes" id="UP000326565">
    <property type="component" value="Unassembled WGS sequence"/>
</dbReference>
<dbReference type="AlphaFoldDB" id="A0A5N5X6K0"/>
<sequence length="181" mass="20868">MSGAYIEARINHAIFSQSRKVLKAPDRPIIIRHNYIRDSRIVLFLSPQGDSRSCREFRDGSRLFIFKLYGKLLLRNTWFVILSRILFRNFSFIFINVAAVDVKSVGDKDFFDVVDGDRKVAEVPESIHHNKKAALLNSSRCNYWPALEIIVTLDVNLLVVRFINKSCSYSCVPTFIRLPSL</sequence>
<accession>A0A5N5X6K0</accession>